<reference evidence="1" key="3">
    <citation type="submission" date="2025-09" db="UniProtKB">
        <authorList>
            <consortium name="Ensembl"/>
        </authorList>
    </citation>
    <scope>IDENTIFICATION</scope>
</reference>
<name>H2ZFE3_CIOSA</name>
<dbReference type="AlphaFoldDB" id="H2ZFE3"/>
<accession>H2ZFE3</accession>
<reference evidence="2" key="1">
    <citation type="submission" date="2003-08" db="EMBL/GenBank/DDBJ databases">
        <authorList>
            <person name="Birren B."/>
            <person name="Nusbaum C."/>
            <person name="Abebe A."/>
            <person name="Abouelleil A."/>
            <person name="Adekoya E."/>
            <person name="Ait-zahra M."/>
            <person name="Allen N."/>
            <person name="Allen T."/>
            <person name="An P."/>
            <person name="Anderson M."/>
            <person name="Anderson S."/>
            <person name="Arachchi H."/>
            <person name="Armbruster J."/>
            <person name="Bachantsang P."/>
            <person name="Baldwin J."/>
            <person name="Barry A."/>
            <person name="Bayul T."/>
            <person name="Blitshsteyn B."/>
            <person name="Bloom T."/>
            <person name="Blye J."/>
            <person name="Boguslavskiy L."/>
            <person name="Borowsky M."/>
            <person name="Boukhgalter B."/>
            <person name="Brunache A."/>
            <person name="Butler J."/>
            <person name="Calixte N."/>
            <person name="Calvo S."/>
            <person name="Camarata J."/>
            <person name="Campo K."/>
            <person name="Chang J."/>
            <person name="Cheshatsang Y."/>
            <person name="Citroen M."/>
            <person name="Collymore A."/>
            <person name="Considine T."/>
            <person name="Cook A."/>
            <person name="Cooke P."/>
            <person name="Corum B."/>
            <person name="Cuomo C."/>
            <person name="David R."/>
            <person name="Dawoe T."/>
            <person name="Degray S."/>
            <person name="Dodge S."/>
            <person name="Dooley K."/>
            <person name="Dorje P."/>
            <person name="Dorjee K."/>
            <person name="Dorris L."/>
            <person name="Duffey N."/>
            <person name="Dupes A."/>
            <person name="Elkins T."/>
            <person name="Engels R."/>
            <person name="Erickson J."/>
            <person name="Farina A."/>
            <person name="Faro S."/>
            <person name="Ferreira P."/>
            <person name="Fischer H."/>
            <person name="Fitzgerald M."/>
            <person name="Foley K."/>
            <person name="Gage D."/>
            <person name="Galagan J."/>
            <person name="Gearin G."/>
            <person name="Gnerre S."/>
            <person name="Gnirke A."/>
            <person name="Goyette A."/>
            <person name="Graham J."/>
            <person name="Grandbois E."/>
            <person name="Gyaltsen K."/>
            <person name="Hafez N."/>
            <person name="Hagopian D."/>
            <person name="Hagos B."/>
            <person name="Hall J."/>
            <person name="Hatcher B."/>
            <person name="Heller A."/>
            <person name="Higgins H."/>
            <person name="Honan T."/>
            <person name="Horn A."/>
            <person name="Houde N."/>
            <person name="Hughes L."/>
            <person name="Hulme W."/>
            <person name="Husby E."/>
            <person name="Iliev I."/>
            <person name="Jaffe D."/>
            <person name="Jones C."/>
            <person name="Kamal M."/>
            <person name="Kamat A."/>
            <person name="Kamvysselis M."/>
            <person name="Karlsson E."/>
            <person name="Kells C."/>
            <person name="Kieu A."/>
            <person name="Kisner P."/>
            <person name="Kodira C."/>
            <person name="Kulbokas E."/>
            <person name="Labutti K."/>
            <person name="Lama D."/>
            <person name="Landers T."/>
            <person name="Leger J."/>
            <person name="Levine S."/>
            <person name="Lewis D."/>
            <person name="Lewis T."/>
            <person name="Lindblad-toh K."/>
            <person name="Liu X."/>
            <person name="Lokyitsang T."/>
            <person name="Lokyitsang Y."/>
            <person name="Lucien O."/>
            <person name="Lui A."/>
            <person name="Ma L.J."/>
            <person name="Mabbitt R."/>
            <person name="Macdonald J."/>
            <person name="Maclean C."/>
            <person name="Major J."/>
            <person name="Manning J."/>
            <person name="Marabella R."/>
            <person name="Maru K."/>
            <person name="Matthews C."/>
            <person name="Mauceli E."/>
            <person name="Mccarthy M."/>
            <person name="Mcdonough S."/>
            <person name="Mcghee T."/>
            <person name="Meldrim J."/>
            <person name="Meneus L."/>
            <person name="Mesirov J."/>
            <person name="Mihalev A."/>
            <person name="Mihova T."/>
            <person name="Mikkelsen T."/>
            <person name="Mlenga V."/>
            <person name="Moru K."/>
            <person name="Mozes J."/>
            <person name="Mulrain L."/>
            <person name="Munson G."/>
            <person name="Naylor J."/>
            <person name="Newes C."/>
            <person name="Nguyen C."/>
            <person name="Nguyen N."/>
            <person name="Nguyen T."/>
            <person name="Nicol R."/>
            <person name="Nielsen C."/>
            <person name="Nizzari M."/>
            <person name="Norbu C."/>
            <person name="Norbu N."/>
            <person name="O'donnell P."/>
            <person name="Okoawo O."/>
            <person name="O'leary S."/>
            <person name="Omotosho B."/>
            <person name="O'neill K."/>
            <person name="Osman S."/>
            <person name="Parker S."/>
            <person name="Perrin D."/>
            <person name="Phunkhang P."/>
            <person name="Piqani B."/>
            <person name="Purcell S."/>
            <person name="Rachupka T."/>
            <person name="Ramasamy U."/>
            <person name="Rameau R."/>
            <person name="Ray V."/>
            <person name="Raymond C."/>
            <person name="Retta R."/>
            <person name="Richardson S."/>
            <person name="Rise C."/>
            <person name="Rodriguez J."/>
            <person name="Rogers J."/>
            <person name="Rogov P."/>
            <person name="Rutman M."/>
            <person name="Schupbach R."/>
            <person name="Seaman C."/>
            <person name="Settipalli S."/>
            <person name="Sharpe T."/>
            <person name="Sheridan J."/>
            <person name="Sherpa N."/>
            <person name="Shi J."/>
            <person name="Smirnov S."/>
            <person name="Smith C."/>
            <person name="Sougnez C."/>
            <person name="Spencer B."/>
            <person name="Stalker J."/>
            <person name="Stange-thomann N."/>
            <person name="Stavropoulos S."/>
            <person name="Stetson K."/>
            <person name="Stone C."/>
            <person name="Stone S."/>
            <person name="Stubbs M."/>
            <person name="Talamas J."/>
            <person name="Tchuinga P."/>
            <person name="Tenzing P."/>
            <person name="Tesfaye S."/>
            <person name="Theodore J."/>
            <person name="Thoulutsang Y."/>
            <person name="Topham K."/>
            <person name="Towey S."/>
            <person name="Tsamla T."/>
            <person name="Tsomo N."/>
            <person name="Vallee D."/>
            <person name="Vassiliev H."/>
            <person name="Venkataraman V."/>
            <person name="Vinson J."/>
            <person name="Vo A."/>
            <person name="Wade C."/>
            <person name="Wang S."/>
            <person name="Wangchuk T."/>
            <person name="Wangdi T."/>
            <person name="Whittaker C."/>
            <person name="Wilkinson J."/>
            <person name="Wu Y."/>
            <person name="Wyman D."/>
            <person name="Yadav S."/>
            <person name="Yang S."/>
            <person name="Yang X."/>
            <person name="Yeager S."/>
            <person name="Yee E."/>
            <person name="Young G."/>
            <person name="Zainoun J."/>
            <person name="Zembeck L."/>
            <person name="Zimmer A."/>
            <person name="Zody M."/>
            <person name="Lander E."/>
        </authorList>
    </citation>
    <scope>NUCLEOTIDE SEQUENCE [LARGE SCALE GENOMIC DNA]</scope>
</reference>
<evidence type="ECO:0000313" key="1">
    <source>
        <dbReference type="Ensembl" id="ENSCSAVP00000016309.1"/>
    </source>
</evidence>
<dbReference type="Proteomes" id="UP000007875">
    <property type="component" value="Unassembled WGS sequence"/>
</dbReference>
<dbReference type="HOGENOM" id="CLU_3244615_0_0_1"/>
<sequence>ASSTFTAIADKSPLVEIETYTAYEDHETDYSTKTYPDTMEVTP</sequence>
<protein>
    <submittedName>
        <fullName evidence="1">Uncharacterized protein</fullName>
    </submittedName>
</protein>
<organism evidence="1 2">
    <name type="scientific">Ciona savignyi</name>
    <name type="common">Pacific transparent sea squirt</name>
    <dbReference type="NCBI Taxonomy" id="51511"/>
    <lineage>
        <taxon>Eukaryota</taxon>
        <taxon>Metazoa</taxon>
        <taxon>Chordata</taxon>
        <taxon>Tunicata</taxon>
        <taxon>Ascidiacea</taxon>
        <taxon>Phlebobranchia</taxon>
        <taxon>Cionidae</taxon>
        <taxon>Ciona</taxon>
    </lineage>
</organism>
<reference evidence="1" key="2">
    <citation type="submission" date="2025-08" db="UniProtKB">
        <authorList>
            <consortium name="Ensembl"/>
        </authorList>
    </citation>
    <scope>IDENTIFICATION</scope>
</reference>
<keyword evidence="2" id="KW-1185">Reference proteome</keyword>
<evidence type="ECO:0000313" key="2">
    <source>
        <dbReference type="Proteomes" id="UP000007875"/>
    </source>
</evidence>
<proteinExistence type="predicted"/>
<dbReference type="Ensembl" id="ENSCSAVT00000016490.1">
    <property type="protein sequence ID" value="ENSCSAVP00000016309.1"/>
    <property type="gene ID" value="ENSCSAVG00000009595.1"/>
</dbReference>
<dbReference type="InParanoid" id="H2ZFE3"/>